<reference evidence="1 2" key="1">
    <citation type="submission" date="2019-02" db="EMBL/GenBank/DDBJ databases">
        <title>Closed genome of Sporomusa termitida DSM 4440.</title>
        <authorList>
            <person name="Poehlein A."/>
            <person name="Daniel R."/>
        </authorList>
    </citation>
    <scope>NUCLEOTIDE SEQUENCE [LARGE SCALE GENOMIC DNA]</scope>
    <source>
        <strain evidence="1 2">DSM 4440</strain>
    </source>
</reference>
<dbReference type="InterPro" id="IPR023214">
    <property type="entry name" value="HAD_sf"/>
</dbReference>
<dbReference type="PANTHER" id="PTHR43434">
    <property type="entry name" value="PHOSPHOGLYCOLATE PHOSPHATASE"/>
    <property type="match status" value="1"/>
</dbReference>
<dbReference type="Proteomes" id="UP000320776">
    <property type="component" value="Chromosome"/>
</dbReference>
<dbReference type="Pfam" id="PF13419">
    <property type="entry name" value="HAD_2"/>
    <property type="match status" value="1"/>
</dbReference>
<dbReference type="Gene3D" id="1.10.150.240">
    <property type="entry name" value="Putative phosphatase, domain 2"/>
    <property type="match status" value="1"/>
</dbReference>
<sequence length="244" mass="26814">MNIFFWDIDGTLIRTSKAGLVAFSQATEELWNRSVDFANIKAAGMTDNFIARQIIRSVFRREAEPAEIELLCRRYESFLPAQLAARPGWVLPGVREILSGLAGQEDCKLLLLTGNSSCGARIKLKHFGLADFFDFSVSAFAGQYELRVDIARSALASVQANWGTPDRQAIYVIGDTPHDIECGKAIGAYTISVATGTYSGEQLASCSPWWHVDTLPAAEDFIRKTRLVPGPSGRRQEPAGPCRV</sequence>
<gene>
    <name evidence="1" type="ORF">SPTER_07030</name>
</gene>
<organism evidence="1 2">
    <name type="scientific">Sporomusa termitida</name>
    <dbReference type="NCBI Taxonomy" id="2377"/>
    <lineage>
        <taxon>Bacteria</taxon>
        <taxon>Bacillati</taxon>
        <taxon>Bacillota</taxon>
        <taxon>Negativicutes</taxon>
        <taxon>Selenomonadales</taxon>
        <taxon>Sporomusaceae</taxon>
        <taxon>Sporomusa</taxon>
    </lineage>
</organism>
<dbReference type="KEGG" id="sted:SPTER_07030"/>
<dbReference type="GO" id="GO:0006281">
    <property type="term" value="P:DNA repair"/>
    <property type="evidence" value="ECO:0007669"/>
    <property type="project" value="TreeGrafter"/>
</dbReference>
<dbReference type="PANTHER" id="PTHR43434:SF1">
    <property type="entry name" value="PHOSPHOGLYCOLATE PHOSPHATASE"/>
    <property type="match status" value="1"/>
</dbReference>
<keyword evidence="1" id="KW-0378">Hydrolase</keyword>
<proteinExistence type="predicted"/>
<dbReference type="AlphaFoldDB" id="A0A517DQ45"/>
<evidence type="ECO:0000313" key="2">
    <source>
        <dbReference type="Proteomes" id="UP000320776"/>
    </source>
</evidence>
<dbReference type="OrthoDB" id="9781769at2"/>
<dbReference type="GO" id="GO:0008967">
    <property type="term" value="F:phosphoglycolate phosphatase activity"/>
    <property type="evidence" value="ECO:0007669"/>
    <property type="project" value="TreeGrafter"/>
</dbReference>
<dbReference type="InterPro" id="IPR050155">
    <property type="entry name" value="HAD-like_hydrolase_sf"/>
</dbReference>
<name>A0A517DQ45_9FIRM</name>
<dbReference type="SUPFAM" id="SSF56784">
    <property type="entry name" value="HAD-like"/>
    <property type="match status" value="1"/>
</dbReference>
<evidence type="ECO:0000313" key="1">
    <source>
        <dbReference type="EMBL" id="QDR79428.1"/>
    </source>
</evidence>
<dbReference type="InterPro" id="IPR023198">
    <property type="entry name" value="PGP-like_dom2"/>
</dbReference>
<dbReference type="InterPro" id="IPR036412">
    <property type="entry name" value="HAD-like_sf"/>
</dbReference>
<accession>A0A517DQ45</accession>
<dbReference type="EMBL" id="CP036259">
    <property type="protein sequence ID" value="QDR79428.1"/>
    <property type="molecule type" value="Genomic_DNA"/>
</dbReference>
<dbReference type="InterPro" id="IPR041492">
    <property type="entry name" value="HAD_2"/>
</dbReference>
<keyword evidence="2" id="KW-1185">Reference proteome</keyword>
<protein>
    <submittedName>
        <fullName evidence="1">PhnX-like: phosphonatase-like hydrolase</fullName>
    </submittedName>
</protein>
<dbReference type="Gene3D" id="3.40.50.1000">
    <property type="entry name" value="HAD superfamily/HAD-like"/>
    <property type="match status" value="1"/>
</dbReference>
<dbReference type="RefSeq" id="WP_144349076.1">
    <property type="nucleotide sequence ID" value="NZ_CP036259.1"/>
</dbReference>
<dbReference type="GO" id="GO:0005829">
    <property type="term" value="C:cytosol"/>
    <property type="evidence" value="ECO:0007669"/>
    <property type="project" value="TreeGrafter"/>
</dbReference>